<dbReference type="AlphaFoldDB" id="M0LS58"/>
<name>M0LS58_NATLA</name>
<sequence>MRNSFTTLLRPETAYTVLIAWVTITLCLGFGIAGIASAQDSGLEEIENTTIETTSNTSYVELDIEFAETMENTSEETVEFTTYTEAAYQDDGTELSDYDETLSGTTLTVNEDVHDHATYDVELDQSATTVTVDGTAFADDGTVDLSGETSDSLTSDDTVLSISVTADTIVTDTVTGTPNDTVTNEYQLSDTGFESGVEYRALVEVGNANNIASGYVAPDDATIGGGFFDGADGSPGFGVGVAIAALATAGVLARRRS</sequence>
<keyword evidence="2" id="KW-0812">Transmembrane</keyword>
<keyword evidence="2" id="KW-0472">Membrane</keyword>
<dbReference type="InterPro" id="IPR026371">
    <property type="entry name" value="PGF_CTERM"/>
</dbReference>
<dbReference type="EMBL" id="CP019285">
    <property type="protein sequence ID" value="APX00167.1"/>
    <property type="molecule type" value="Genomic_DNA"/>
</dbReference>
<dbReference type="KEGG" id="hlc:CHINAEXTREME20285"/>
<feature type="transmembrane region" description="Helical" evidence="2">
    <location>
        <begin position="236"/>
        <end position="253"/>
    </location>
</feature>
<dbReference type="Pfam" id="PF18204">
    <property type="entry name" value="PGF-CTERM"/>
    <property type="match status" value="1"/>
</dbReference>
<dbReference type="EMBL" id="AOLZ01000020">
    <property type="protein sequence ID" value="EMA36306.1"/>
    <property type="molecule type" value="Genomic_DNA"/>
</dbReference>
<reference evidence="5 6" key="2">
    <citation type="journal article" date="2014" name="PLoS Genet.">
        <title>Phylogenetically driven sequencing of extremely halophilic archaea reveals strategies for static and dynamic osmo-response.</title>
        <authorList>
            <person name="Becker E.A."/>
            <person name="Seitzer P.M."/>
            <person name="Tritt A."/>
            <person name="Larsen D."/>
            <person name="Krusor M."/>
            <person name="Yao A.I."/>
            <person name="Wu D."/>
            <person name="Madern D."/>
            <person name="Eisen J.A."/>
            <person name="Darling A.E."/>
            <person name="Facciotti M.T."/>
        </authorList>
    </citation>
    <scope>NUCLEOTIDE SEQUENCE [LARGE SCALE GENOMIC DNA]</scope>
    <source>
        <strain evidence="5 6">AJ5</strain>
    </source>
</reference>
<feature type="domain" description="PGF-CTERM archaeal protein-sorting signal" evidence="3">
    <location>
        <begin position="235"/>
        <end position="256"/>
    </location>
</feature>
<reference evidence="4 7" key="1">
    <citation type="journal article" date="2011" name="J. Bacteriol.">
        <title>Genome sequence of Halobiforma lacisalsi AJ5, an extremely halophilic archaeon which harbors a bop gene.</title>
        <authorList>
            <person name="Jiang X."/>
            <person name="Wang S."/>
            <person name="Cheng H."/>
            <person name="Huo Y."/>
            <person name="Zhang X."/>
            <person name="Zhu X."/>
            <person name="Han X."/>
            <person name="Ni P."/>
            <person name="Wu M."/>
        </authorList>
    </citation>
    <scope>NUCLEOTIDE SEQUENCE [LARGE SCALE GENOMIC DNA]</scope>
    <source>
        <strain evidence="4 7">AJ5</strain>
    </source>
</reference>
<dbReference type="eggNOG" id="arCOG14353">
    <property type="taxonomic scope" value="Archaea"/>
</dbReference>
<dbReference type="STRING" id="358396.CHINAEXTREME_20285"/>
<dbReference type="PATRIC" id="fig|358396.7.peg.672"/>
<dbReference type="Proteomes" id="UP000011555">
    <property type="component" value="Unassembled WGS sequence"/>
</dbReference>
<dbReference type="Proteomes" id="UP000186547">
    <property type="component" value="Chromosome"/>
</dbReference>
<keyword evidence="2" id="KW-1133">Transmembrane helix</keyword>
<dbReference type="GO" id="GO:0030115">
    <property type="term" value="C:S-layer"/>
    <property type="evidence" value="ECO:0007669"/>
    <property type="project" value="UniProtKB-SubCell"/>
</dbReference>
<evidence type="ECO:0000256" key="2">
    <source>
        <dbReference type="SAM" id="Phobius"/>
    </source>
</evidence>
<evidence type="ECO:0000313" key="6">
    <source>
        <dbReference type="Proteomes" id="UP000011555"/>
    </source>
</evidence>
<evidence type="ECO:0000313" key="4">
    <source>
        <dbReference type="EMBL" id="APX00167.1"/>
    </source>
</evidence>
<evidence type="ECO:0000259" key="3">
    <source>
        <dbReference type="Pfam" id="PF18204"/>
    </source>
</evidence>
<dbReference type="GeneID" id="30923515"/>
<keyword evidence="1" id="KW-0732">Signal</keyword>
<evidence type="ECO:0000313" key="5">
    <source>
        <dbReference type="EMBL" id="EMA36306.1"/>
    </source>
</evidence>
<evidence type="ECO:0000256" key="1">
    <source>
        <dbReference type="ARBA" id="ARBA00022729"/>
    </source>
</evidence>
<protein>
    <submittedName>
        <fullName evidence="4">PGF-CTERM sorting domain-containing protein</fullName>
    </submittedName>
</protein>
<reference evidence="4" key="3">
    <citation type="submission" date="2017-01" db="EMBL/GenBank/DDBJ databases">
        <authorList>
            <person name="Mah S.A."/>
            <person name="Swanson W.J."/>
            <person name="Moy G.W."/>
            <person name="Vacquier V.D."/>
        </authorList>
    </citation>
    <scope>NUCLEOTIDE SEQUENCE</scope>
    <source>
        <strain evidence="4">AJ5</strain>
    </source>
</reference>
<dbReference type="NCBIfam" id="TIGR04126">
    <property type="entry name" value="PGF_CTERM"/>
    <property type="match status" value="1"/>
</dbReference>
<dbReference type="RefSeq" id="WP_007140409.1">
    <property type="nucleotide sequence ID" value="NZ_AOLZ01000020.1"/>
</dbReference>
<evidence type="ECO:0000313" key="7">
    <source>
        <dbReference type="Proteomes" id="UP000186547"/>
    </source>
</evidence>
<accession>M0LS58</accession>
<gene>
    <name evidence="5" type="ORF">C445_03313</name>
    <name evidence="4" type="ORF">CHINAEXTREME_20285</name>
</gene>
<keyword evidence="6" id="KW-1185">Reference proteome</keyword>
<proteinExistence type="predicted"/>
<organism evidence="5 6">
    <name type="scientific">Natronobacterium lacisalsi AJ5</name>
    <dbReference type="NCBI Taxonomy" id="358396"/>
    <lineage>
        <taxon>Archaea</taxon>
        <taxon>Methanobacteriati</taxon>
        <taxon>Methanobacteriota</taxon>
        <taxon>Stenosarchaea group</taxon>
        <taxon>Halobacteria</taxon>
        <taxon>Halobacteriales</taxon>
        <taxon>Natrialbaceae</taxon>
        <taxon>Natronobacterium</taxon>
    </lineage>
</organism>
<dbReference type="GO" id="GO:0005886">
    <property type="term" value="C:plasma membrane"/>
    <property type="evidence" value="ECO:0007669"/>
    <property type="project" value="UniProtKB-SubCell"/>
</dbReference>